<dbReference type="AlphaFoldDB" id="A0A8K0GPI9"/>
<accession>A0A8K0GPI9</accession>
<name>A0A8K0GPI9_9ROSA</name>
<dbReference type="Proteomes" id="UP000796880">
    <property type="component" value="Unassembled WGS sequence"/>
</dbReference>
<sequence>MSFVRVEALESLTSRVRALERQEPPPVSAENRTHTSSTAPGEEHTSATDNAVAELTRVVNELSEDAGDRGHSRESGSKHQGECHHGCYWKPITLNGIDYGRIKVPSPGHMEGHVMRRSSKISSSTWSNIF</sequence>
<reference evidence="2" key="1">
    <citation type="submission" date="2020-03" db="EMBL/GenBank/DDBJ databases">
        <title>A high-quality chromosome-level genome assembly of a woody plant with both climbing and erect habits, Rhamnella rubrinervis.</title>
        <authorList>
            <person name="Lu Z."/>
            <person name="Yang Y."/>
            <person name="Zhu X."/>
            <person name="Sun Y."/>
        </authorList>
    </citation>
    <scope>NUCLEOTIDE SEQUENCE</scope>
    <source>
        <strain evidence="2">BYM</strain>
        <tissue evidence="2">Leaf</tissue>
    </source>
</reference>
<organism evidence="2 3">
    <name type="scientific">Rhamnella rubrinervis</name>
    <dbReference type="NCBI Taxonomy" id="2594499"/>
    <lineage>
        <taxon>Eukaryota</taxon>
        <taxon>Viridiplantae</taxon>
        <taxon>Streptophyta</taxon>
        <taxon>Embryophyta</taxon>
        <taxon>Tracheophyta</taxon>
        <taxon>Spermatophyta</taxon>
        <taxon>Magnoliopsida</taxon>
        <taxon>eudicotyledons</taxon>
        <taxon>Gunneridae</taxon>
        <taxon>Pentapetalae</taxon>
        <taxon>rosids</taxon>
        <taxon>fabids</taxon>
        <taxon>Rosales</taxon>
        <taxon>Rhamnaceae</taxon>
        <taxon>rhamnoid group</taxon>
        <taxon>Rhamneae</taxon>
        <taxon>Rhamnella</taxon>
    </lineage>
</organism>
<evidence type="ECO:0000256" key="1">
    <source>
        <dbReference type="SAM" id="MobiDB-lite"/>
    </source>
</evidence>
<comment type="caution">
    <text evidence="2">The sequence shown here is derived from an EMBL/GenBank/DDBJ whole genome shotgun (WGS) entry which is preliminary data.</text>
</comment>
<dbReference type="EMBL" id="VOIH02000009">
    <property type="protein sequence ID" value="KAF3436722.1"/>
    <property type="molecule type" value="Genomic_DNA"/>
</dbReference>
<evidence type="ECO:0000313" key="3">
    <source>
        <dbReference type="Proteomes" id="UP000796880"/>
    </source>
</evidence>
<proteinExistence type="predicted"/>
<feature type="region of interest" description="Disordered" evidence="1">
    <location>
        <begin position="14"/>
        <end position="82"/>
    </location>
</feature>
<feature type="compositionally biased region" description="Basic and acidic residues" evidence="1">
    <location>
        <begin position="66"/>
        <end position="82"/>
    </location>
</feature>
<protein>
    <submittedName>
        <fullName evidence="2">Uncharacterized protein</fullName>
    </submittedName>
</protein>
<evidence type="ECO:0000313" key="2">
    <source>
        <dbReference type="EMBL" id="KAF3436722.1"/>
    </source>
</evidence>
<keyword evidence="3" id="KW-1185">Reference proteome</keyword>
<gene>
    <name evidence="2" type="ORF">FNV43_RR19469</name>
</gene>